<dbReference type="InterPro" id="IPR014001">
    <property type="entry name" value="Helicase_ATP-bd"/>
</dbReference>
<dbReference type="GO" id="GO:0000403">
    <property type="term" value="F:Y-form DNA binding"/>
    <property type="evidence" value="ECO:0007669"/>
    <property type="project" value="TreeGrafter"/>
</dbReference>
<gene>
    <name evidence="4" type="ORF">TRICI_006459</name>
</gene>
<dbReference type="EMBL" id="SWFS01000535">
    <property type="protein sequence ID" value="KAA8898876.1"/>
    <property type="molecule type" value="Genomic_DNA"/>
</dbReference>
<dbReference type="GO" id="GO:0032042">
    <property type="term" value="P:mitochondrial DNA metabolic process"/>
    <property type="evidence" value="ECO:0007669"/>
    <property type="project" value="TreeGrafter"/>
</dbReference>
<evidence type="ECO:0000313" key="4">
    <source>
        <dbReference type="EMBL" id="KAA8898876.1"/>
    </source>
</evidence>
<keyword evidence="5" id="KW-1185">Reference proteome</keyword>
<keyword evidence="1" id="KW-0547">Nucleotide-binding</keyword>
<dbReference type="PANTHER" id="PTHR47396:SF1">
    <property type="entry name" value="ATP-DEPENDENT HELICASE IRC3-RELATED"/>
    <property type="match status" value="1"/>
</dbReference>
<dbReference type="GO" id="GO:0070125">
    <property type="term" value="P:mitochondrial translational elongation"/>
    <property type="evidence" value="ECO:0007669"/>
    <property type="project" value="TreeGrafter"/>
</dbReference>
<organism evidence="4 5">
    <name type="scientific">Trichomonascus ciferrii</name>
    <dbReference type="NCBI Taxonomy" id="44093"/>
    <lineage>
        <taxon>Eukaryota</taxon>
        <taxon>Fungi</taxon>
        <taxon>Dikarya</taxon>
        <taxon>Ascomycota</taxon>
        <taxon>Saccharomycotina</taxon>
        <taxon>Dipodascomycetes</taxon>
        <taxon>Dipodascales</taxon>
        <taxon>Trichomonascaceae</taxon>
        <taxon>Trichomonascus</taxon>
        <taxon>Trichomonascus ciferrii complex</taxon>
    </lineage>
</organism>
<dbReference type="GO" id="GO:0005759">
    <property type="term" value="C:mitochondrial matrix"/>
    <property type="evidence" value="ECO:0007669"/>
    <property type="project" value="TreeGrafter"/>
</dbReference>
<dbReference type="PROSITE" id="PS51192">
    <property type="entry name" value="HELICASE_ATP_BIND_1"/>
    <property type="match status" value="1"/>
</dbReference>
<evidence type="ECO:0000313" key="5">
    <source>
        <dbReference type="Proteomes" id="UP000761534"/>
    </source>
</evidence>
<protein>
    <recommendedName>
        <fullName evidence="6">ATP-dependent helicase IRC3</fullName>
    </recommendedName>
</protein>
<feature type="domain" description="Helicase ATP-binding" evidence="2">
    <location>
        <begin position="37"/>
        <end position="199"/>
    </location>
</feature>
<evidence type="ECO:0000259" key="2">
    <source>
        <dbReference type="PROSITE" id="PS51192"/>
    </source>
</evidence>
<keyword evidence="1" id="KW-0067">ATP-binding</keyword>
<dbReference type="GO" id="GO:0036121">
    <property type="term" value="F:double-stranded DNA helicase activity"/>
    <property type="evidence" value="ECO:0007669"/>
    <property type="project" value="TreeGrafter"/>
</dbReference>
<dbReference type="InterPro" id="IPR050742">
    <property type="entry name" value="Helicase_Restrict-Modif_Enz"/>
</dbReference>
<dbReference type="SMART" id="SM00487">
    <property type="entry name" value="DEXDc"/>
    <property type="match status" value="1"/>
</dbReference>
<dbReference type="VEuPathDB" id="FungiDB:TRICI_006459"/>
<dbReference type="Pfam" id="PF04851">
    <property type="entry name" value="ResIII"/>
    <property type="match status" value="1"/>
</dbReference>
<comment type="caution">
    <text evidence="4">The sequence shown here is derived from an EMBL/GenBank/DDBJ whole genome shotgun (WGS) entry which is preliminary data.</text>
</comment>
<dbReference type="GO" id="GO:0005524">
    <property type="term" value="F:ATP binding"/>
    <property type="evidence" value="ECO:0007669"/>
    <property type="project" value="InterPro"/>
</dbReference>
<dbReference type="Pfam" id="PF00271">
    <property type="entry name" value="Helicase_C"/>
    <property type="match status" value="1"/>
</dbReference>
<dbReference type="PANTHER" id="PTHR47396">
    <property type="entry name" value="TYPE I RESTRICTION ENZYME ECOKI R PROTEIN"/>
    <property type="match status" value="1"/>
</dbReference>
<sequence length="635" mass="71977">MFFKHTFKTFRAFVRAYSTERFSLRQYQEDCVKSCCEAFDEGIRRVGVSLATGGGKTVIFSHLISRVKPMKGQGNCTLIVAHREELLQQAYDKIVHINPGLSVEVERASSQASGVADVTVASIKTIAQKKRLAKFNPNDYKLIIVDEAHHAPSTSYVRLFEHFGALERTSRVAVAGFTATMYRNDTKALGRMFDEIVFHRDLMDMIKSNWLCPAKLTTVSTEIDMSQVPTSGKGSGGDFNEEILSQMVNTVQGNELVVNTWAHHSDFGEKYHSTMIFCVNIQHAIDVANTFREKGIAAEVVTSQTDDKERRRLVEGFKAKKFPVIVNCGVFTEGTDIPNIDMIILNRPTKSPGLLAQMIGRGLRNFPGKECCHIIDMVGKVTPDMATVPSLLGTHAGRKLSAETPIEELEKEVQEEIEKVEEEIDKSEDPEFDLDSVNITFQTYDDIEEFMRGPVRAKQSKFNWLRIGKGTYILGSSNGYLRLDEYYSRGQAKYRLHRYHLIPPIYGTKLGPKYRKVLKFEDVESIQEAITKADEIAMTSNFYSQSINRHQMWRHDPATDAQKATINKLLNQLNQENLNELCQRGLIEVENLSKGQASDYLTKFIIGGPNKVVKWMLSVENKKDLLKQSLRRKRF</sequence>
<dbReference type="InterPro" id="IPR027417">
    <property type="entry name" value="P-loop_NTPase"/>
</dbReference>
<dbReference type="OrthoDB" id="16911at2759"/>
<dbReference type="Proteomes" id="UP000761534">
    <property type="component" value="Unassembled WGS sequence"/>
</dbReference>
<dbReference type="PROSITE" id="PS51194">
    <property type="entry name" value="HELICASE_CTER"/>
    <property type="match status" value="1"/>
</dbReference>
<dbReference type="Gene3D" id="3.40.50.300">
    <property type="entry name" value="P-loop containing nucleotide triphosphate hydrolases"/>
    <property type="match status" value="2"/>
</dbReference>
<dbReference type="GO" id="GO:0016787">
    <property type="term" value="F:hydrolase activity"/>
    <property type="evidence" value="ECO:0007669"/>
    <property type="project" value="InterPro"/>
</dbReference>
<dbReference type="AlphaFoldDB" id="A0A642UNU7"/>
<dbReference type="CDD" id="cd18799">
    <property type="entry name" value="SF2_C_EcoAI-like"/>
    <property type="match status" value="1"/>
</dbReference>
<evidence type="ECO:0008006" key="6">
    <source>
        <dbReference type="Google" id="ProtNLM"/>
    </source>
</evidence>
<dbReference type="SMART" id="SM00490">
    <property type="entry name" value="HELICc"/>
    <property type="match status" value="1"/>
</dbReference>
<proteinExistence type="predicted"/>
<evidence type="ECO:0000259" key="3">
    <source>
        <dbReference type="PROSITE" id="PS51194"/>
    </source>
</evidence>
<dbReference type="SUPFAM" id="SSF52540">
    <property type="entry name" value="P-loop containing nucleoside triphosphate hydrolases"/>
    <property type="match status" value="1"/>
</dbReference>
<dbReference type="InterPro" id="IPR001650">
    <property type="entry name" value="Helicase_C-like"/>
</dbReference>
<accession>A0A642UNU7</accession>
<feature type="domain" description="Helicase C-terminal" evidence="3">
    <location>
        <begin position="263"/>
        <end position="412"/>
    </location>
</feature>
<evidence type="ECO:0000256" key="1">
    <source>
        <dbReference type="ARBA" id="ARBA00022806"/>
    </source>
</evidence>
<keyword evidence="1" id="KW-0347">Helicase</keyword>
<dbReference type="InterPro" id="IPR006935">
    <property type="entry name" value="Helicase/UvrB_N"/>
</dbReference>
<name>A0A642UNU7_9ASCO</name>
<keyword evidence="1" id="KW-0378">Hydrolase</keyword>
<dbReference type="GO" id="GO:0061749">
    <property type="term" value="F:forked DNA-dependent helicase activity"/>
    <property type="evidence" value="ECO:0007669"/>
    <property type="project" value="TreeGrafter"/>
</dbReference>
<reference evidence="4" key="1">
    <citation type="journal article" date="2019" name="G3 (Bethesda)">
        <title>Genome Assemblies of Two Rare Opportunistic Yeast Pathogens: Diutina rugosa (syn. Candida rugosa) and Trichomonascus ciferrii (syn. Candida ciferrii).</title>
        <authorList>
            <person name="Mixao V."/>
            <person name="Saus E."/>
            <person name="Hansen A.P."/>
            <person name="Lass-Florl C."/>
            <person name="Gabaldon T."/>
        </authorList>
    </citation>
    <scope>NUCLEOTIDE SEQUENCE</scope>
    <source>
        <strain evidence="4">CBS 4856</strain>
    </source>
</reference>